<dbReference type="Proteomes" id="UP001177260">
    <property type="component" value="Unassembled WGS sequence"/>
</dbReference>
<evidence type="ECO:0000313" key="1">
    <source>
        <dbReference type="EMBL" id="KAK1149355.1"/>
    </source>
</evidence>
<reference evidence="1 2" key="1">
    <citation type="journal article" date="2023" name="ACS Omega">
        <title>Identification of the Neoaspergillic Acid Biosynthesis Gene Cluster by Establishing an In Vitro CRISPR-Ribonucleoprotein Genetic System in Aspergillus melleus.</title>
        <authorList>
            <person name="Yuan B."/>
            <person name="Grau M.F."/>
            <person name="Murata R.M."/>
            <person name="Torok T."/>
            <person name="Venkateswaran K."/>
            <person name="Stajich J.E."/>
            <person name="Wang C.C.C."/>
        </authorList>
    </citation>
    <scope>NUCLEOTIDE SEQUENCE [LARGE SCALE GENOMIC DNA]</scope>
    <source>
        <strain evidence="1 2">IMV 1140</strain>
    </source>
</reference>
<accession>A0ACC3BEV5</accession>
<keyword evidence="2" id="KW-1185">Reference proteome</keyword>
<name>A0ACC3BEV5_9EURO</name>
<proteinExistence type="predicted"/>
<organism evidence="1 2">
    <name type="scientific">Aspergillus melleus</name>
    <dbReference type="NCBI Taxonomy" id="138277"/>
    <lineage>
        <taxon>Eukaryota</taxon>
        <taxon>Fungi</taxon>
        <taxon>Dikarya</taxon>
        <taxon>Ascomycota</taxon>
        <taxon>Pezizomycotina</taxon>
        <taxon>Eurotiomycetes</taxon>
        <taxon>Eurotiomycetidae</taxon>
        <taxon>Eurotiales</taxon>
        <taxon>Aspergillaceae</taxon>
        <taxon>Aspergillus</taxon>
        <taxon>Aspergillus subgen. Circumdati</taxon>
    </lineage>
</organism>
<sequence>MSVDSQHHNIVAIEAVHCPIPAFDLPKPHTYTLTQHQWTSQLELAPRIKDATIIITTTIPLTAKELSTDLTPNLRLIVVMATGTDCVDKEAARSRGIPVCNCPGTNVESVSEHAIGLYFATRRKIVQLHYATTAVPDDPGQDTEWKTTGSLHRRLRSKDGNAPVLCGRETLGVIGYGALGQRIAKVGEALGMRVLIAERKGGQQQQQQPPREGRTAFDEVLREATVVILCLPRNPETVDLITEGELKTMRPQTLLINVARGGIVNEGALLEALKQGWIEGAATDVFAKEPAGRGDSPLLSAEAQGLNLVLTPHLAWLSEDTLVNLQDAVKYTIERWCRGETVNEISG</sequence>
<dbReference type="EMBL" id="JAOPJF010000004">
    <property type="protein sequence ID" value="KAK1149355.1"/>
    <property type="molecule type" value="Genomic_DNA"/>
</dbReference>
<evidence type="ECO:0000313" key="2">
    <source>
        <dbReference type="Proteomes" id="UP001177260"/>
    </source>
</evidence>
<comment type="caution">
    <text evidence="1">The sequence shown here is derived from an EMBL/GenBank/DDBJ whole genome shotgun (WGS) entry which is preliminary data.</text>
</comment>
<protein>
    <submittedName>
        <fullName evidence="1">Uncharacterized protein</fullName>
    </submittedName>
</protein>
<gene>
    <name evidence="1" type="ORF">N8T08_006578</name>
</gene>